<dbReference type="SMART" id="SM00866">
    <property type="entry name" value="UTRA"/>
    <property type="match status" value="1"/>
</dbReference>
<organism evidence="5 6">
    <name type="scientific">Pontivivens insulae</name>
    <dbReference type="NCBI Taxonomy" id="1639689"/>
    <lineage>
        <taxon>Bacteria</taxon>
        <taxon>Pseudomonadati</taxon>
        <taxon>Pseudomonadota</taxon>
        <taxon>Alphaproteobacteria</taxon>
        <taxon>Rhodobacterales</taxon>
        <taxon>Paracoccaceae</taxon>
        <taxon>Pontivivens</taxon>
    </lineage>
</organism>
<dbReference type="PANTHER" id="PTHR44846:SF1">
    <property type="entry name" value="MANNOSYL-D-GLYCERATE TRANSPORT_METABOLISM SYSTEM REPRESSOR MNGR-RELATED"/>
    <property type="match status" value="1"/>
</dbReference>
<dbReference type="InterPro" id="IPR028978">
    <property type="entry name" value="Chorismate_lyase_/UTRA_dom_sf"/>
</dbReference>
<dbReference type="InterPro" id="IPR000524">
    <property type="entry name" value="Tscrpt_reg_HTH_GntR"/>
</dbReference>
<dbReference type="GO" id="GO:0003700">
    <property type="term" value="F:DNA-binding transcription factor activity"/>
    <property type="evidence" value="ECO:0007669"/>
    <property type="project" value="InterPro"/>
</dbReference>
<feature type="domain" description="HTH gntR-type" evidence="4">
    <location>
        <begin position="4"/>
        <end position="72"/>
    </location>
</feature>
<dbReference type="AlphaFoldDB" id="A0A2R8ABR6"/>
<dbReference type="PANTHER" id="PTHR44846">
    <property type="entry name" value="MANNOSYL-D-GLYCERATE TRANSPORT/METABOLISM SYSTEM REPRESSOR MNGR-RELATED"/>
    <property type="match status" value="1"/>
</dbReference>
<dbReference type="Gene3D" id="1.10.10.10">
    <property type="entry name" value="Winged helix-like DNA-binding domain superfamily/Winged helix DNA-binding domain"/>
    <property type="match status" value="1"/>
</dbReference>
<dbReference type="GO" id="GO:0045892">
    <property type="term" value="P:negative regulation of DNA-templated transcription"/>
    <property type="evidence" value="ECO:0007669"/>
    <property type="project" value="TreeGrafter"/>
</dbReference>
<evidence type="ECO:0000313" key="6">
    <source>
        <dbReference type="Proteomes" id="UP000244932"/>
    </source>
</evidence>
<proteinExistence type="predicted"/>
<dbReference type="InterPro" id="IPR011663">
    <property type="entry name" value="UTRA"/>
</dbReference>
<dbReference type="SUPFAM" id="SSF64288">
    <property type="entry name" value="Chorismate lyase-like"/>
    <property type="match status" value="1"/>
</dbReference>
<keyword evidence="3" id="KW-0804">Transcription</keyword>
<dbReference type="InterPro" id="IPR050679">
    <property type="entry name" value="Bact_HTH_transcr_reg"/>
</dbReference>
<evidence type="ECO:0000256" key="2">
    <source>
        <dbReference type="ARBA" id="ARBA00023125"/>
    </source>
</evidence>
<evidence type="ECO:0000256" key="1">
    <source>
        <dbReference type="ARBA" id="ARBA00023015"/>
    </source>
</evidence>
<reference evidence="5 6" key="1">
    <citation type="submission" date="2018-03" db="EMBL/GenBank/DDBJ databases">
        <authorList>
            <person name="Keele B.F."/>
        </authorList>
    </citation>
    <scope>NUCLEOTIDE SEQUENCE [LARGE SCALE GENOMIC DNA]</scope>
    <source>
        <strain evidence="5 6">CeCT 8812</strain>
    </source>
</reference>
<dbReference type="SUPFAM" id="SSF46785">
    <property type="entry name" value="Winged helix' DNA-binding domain"/>
    <property type="match status" value="1"/>
</dbReference>
<evidence type="ECO:0000259" key="4">
    <source>
        <dbReference type="PROSITE" id="PS50949"/>
    </source>
</evidence>
<dbReference type="Pfam" id="PF07702">
    <property type="entry name" value="UTRA"/>
    <property type="match status" value="1"/>
</dbReference>
<sequence>MPPTPLYMQVRDRLRTRIASGDLRPGTILPSEFALADEMDVSQGTVRKALDLLVTDNLVERRQGRGTYVAETTAEQALFRFFKLEEAGGQPVIPSPVSEDVRERAAPDRIAERLGLAPDAPIVRVRRVRALGQSVAAFEDIFTDPARLPLHRHAGQLPNALYSHYQRAFSVSVARAQDYLTAQLAPPRVRKALELDEGTPVLCVRRDAFDLSDACVETRESFFVTDGLGYGVTLD</sequence>
<dbReference type="Gene3D" id="3.40.1410.10">
    <property type="entry name" value="Chorismate lyase-like"/>
    <property type="match status" value="1"/>
</dbReference>
<evidence type="ECO:0000256" key="3">
    <source>
        <dbReference type="ARBA" id="ARBA00023163"/>
    </source>
</evidence>
<keyword evidence="2" id="KW-0238">DNA-binding</keyword>
<dbReference type="PRINTS" id="PR00035">
    <property type="entry name" value="HTHGNTR"/>
</dbReference>
<evidence type="ECO:0000313" key="5">
    <source>
        <dbReference type="EMBL" id="SPF29500.1"/>
    </source>
</evidence>
<dbReference type="SMART" id="SM00345">
    <property type="entry name" value="HTH_GNTR"/>
    <property type="match status" value="1"/>
</dbReference>
<dbReference type="RefSeq" id="WP_108782190.1">
    <property type="nucleotide sequence ID" value="NZ_OMKW01000002.1"/>
</dbReference>
<dbReference type="PROSITE" id="PS50949">
    <property type="entry name" value="HTH_GNTR"/>
    <property type="match status" value="1"/>
</dbReference>
<gene>
    <name evidence="5" type="primary">yvoA</name>
    <name evidence="5" type="ORF">POI8812_01811</name>
</gene>
<dbReference type="GO" id="GO:0003677">
    <property type="term" value="F:DNA binding"/>
    <property type="evidence" value="ECO:0007669"/>
    <property type="project" value="UniProtKB-KW"/>
</dbReference>
<dbReference type="EMBL" id="OMKW01000002">
    <property type="protein sequence ID" value="SPF29500.1"/>
    <property type="molecule type" value="Genomic_DNA"/>
</dbReference>
<protein>
    <submittedName>
        <fullName evidence="5">HTH-type transcriptional repressor YvoA</fullName>
    </submittedName>
</protein>
<keyword evidence="6" id="KW-1185">Reference proteome</keyword>
<accession>A0A2R8ABR6</accession>
<dbReference type="Proteomes" id="UP000244932">
    <property type="component" value="Unassembled WGS sequence"/>
</dbReference>
<dbReference type="OrthoDB" id="9808698at2"/>
<name>A0A2R8ABR6_9RHOB</name>
<keyword evidence="1" id="KW-0805">Transcription regulation</keyword>
<dbReference type="InterPro" id="IPR036390">
    <property type="entry name" value="WH_DNA-bd_sf"/>
</dbReference>
<dbReference type="InterPro" id="IPR036388">
    <property type="entry name" value="WH-like_DNA-bd_sf"/>
</dbReference>
<dbReference type="CDD" id="cd07377">
    <property type="entry name" value="WHTH_GntR"/>
    <property type="match status" value="1"/>
</dbReference>
<dbReference type="Pfam" id="PF00392">
    <property type="entry name" value="GntR"/>
    <property type="match status" value="1"/>
</dbReference>